<reference evidence="2" key="1">
    <citation type="submission" date="2023-03" db="EMBL/GenBank/DDBJ databases">
        <title>Massive genome expansion in bonnet fungi (Mycena s.s.) driven by repeated elements and novel gene families across ecological guilds.</title>
        <authorList>
            <consortium name="Lawrence Berkeley National Laboratory"/>
            <person name="Harder C.B."/>
            <person name="Miyauchi S."/>
            <person name="Viragh M."/>
            <person name="Kuo A."/>
            <person name="Thoen E."/>
            <person name="Andreopoulos B."/>
            <person name="Lu D."/>
            <person name="Skrede I."/>
            <person name="Drula E."/>
            <person name="Henrissat B."/>
            <person name="Morin E."/>
            <person name="Kohler A."/>
            <person name="Barry K."/>
            <person name="LaButti K."/>
            <person name="Morin E."/>
            <person name="Salamov A."/>
            <person name="Lipzen A."/>
            <person name="Mereny Z."/>
            <person name="Hegedus B."/>
            <person name="Baldrian P."/>
            <person name="Stursova M."/>
            <person name="Weitz H."/>
            <person name="Taylor A."/>
            <person name="Grigoriev I.V."/>
            <person name="Nagy L.G."/>
            <person name="Martin F."/>
            <person name="Kauserud H."/>
        </authorList>
    </citation>
    <scope>NUCLEOTIDE SEQUENCE</scope>
    <source>
        <strain evidence="2">CBHHK067</strain>
    </source>
</reference>
<feature type="region of interest" description="Disordered" evidence="1">
    <location>
        <begin position="1"/>
        <end position="24"/>
    </location>
</feature>
<dbReference type="EMBL" id="JARKIE010000052">
    <property type="protein sequence ID" value="KAJ7692455.1"/>
    <property type="molecule type" value="Genomic_DNA"/>
</dbReference>
<evidence type="ECO:0000313" key="2">
    <source>
        <dbReference type="EMBL" id="KAJ7692455.1"/>
    </source>
</evidence>
<dbReference type="Proteomes" id="UP001221757">
    <property type="component" value="Unassembled WGS sequence"/>
</dbReference>
<evidence type="ECO:0000313" key="3">
    <source>
        <dbReference type="Proteomes" id="UP001221757"/>
    </source>
</evidence>
<dbReference type="AlphaFoldDB" id="A0AAD7GFH9"/>
<gene>
    <name evidence="2" type="ORF">B0H17DRAFT_541081</name>
</gene>
<comment type="caution">
    <text evidence="2">The sequence shown here is derived from an EMBL/GenBank/DDBJ whole genome shotgun (WGS) entry which is preliminary data.</text>
</comment>
<sequence>MLDDDGPIAELGYESDTGPRDNPTCANFENRVPVKKVIVVGHKVLNRTGRAICRIVHPHGWSIESLAYIFGVSTASVMRAIANTRYLPRDNIQEDYERVDPEFKVKFPPVAPLLQPFEGSASRPEHVSVSIDTSEDGDEDELMDAVEFRSNGRPLRAAKSLCYRRFLQSDNEDSEVSTNPR</sequence>
<organism evidence="2 3">
    <name type="scientific">Mycena rosella</name>
    <name type="common">Pink bonnet</name>
    <name type="synonym">Agaricus rosellus</name>
    <dbReference type="NCBI Taxonomy" id="1033263"/>
    <lineage>
        <taxon>Eukaryota</taxon>
        <taxon>Fungi</taxon>
        <taxon>Dikarya</taxon>
        <taxon>Basidiomycota</taxon>
        <taxon>Agaricomycotina</taxon>
        <taxon>Agaricomycetes</taxon>
        <taxon>Agaricomycetidae</taxon>
        <taxon>Agaricales</taxon>
        <taxon>Marasmiineae</taxon>
        <taxon>Mycenaceae</taxon>
        <taxon>Mycena</taxon>
    </lineage>
</organism>
<keyword evidence="3" id="KW-1185">Reference proteome</keyword>
<accession>A0AAD7GFH9</accession>
<proteinExistence type="predicted"/>
<name>A0AAD7GFH9_MYCRO</name>
<protein>
    <submittedName>
        <fullName evidence="2">Uncharacterized protein</fullName>
    </submittedName>
</protein>
<evidence type="ECO:0000256" key="1">
    <source>
        <dbReference type="SAM" id="MobiDB-lite"/>
    </source>
</evidence>